<dbReference type="EMBL" id="VSRR010005005">
    <property type="protein sequence ID" value="MPC41312.1"/>
    <property type="molecule type" value="Genomic_DNA"/>
</dbReference>
<evidence type="ECO:0000313" key="1">
    <source>
        <dbReference type="EMBL" id="MPC41312.1"/>
    </source>
</evidence>
<reference evidence="1 2" key="1">
    <citation type="submission" date="2019-05" db="EMBL/GenBank/DDBJ databases">
        <title>Another draft genome of Portunus trituberculatus and its Hox gene families provides insights of decapod evolution.</title>
        <authorList>
            <person name="Jeong J.-H."/>
            <person name="Song I."/>
            <person name="Kim S."/>
            <person name="Choi T."/>
            <person name="Kim D."/>
            <person name="Ryu S."/>
            <person name="Kim W."/>
        </authorList>
    </citation>
    <scope>NUCLEOTIDE SEQUENCE [LARGE SCALE GENOMIC DNA]</scope>
    <source>
        <tissue evidence="1">Muscle</tissue>
    </source>
</reference>
<keyword evidence="2" id="KW-1185">Reference proteome</keyword>
<protein>
    <submittedName>
        <fullName evidence="1">Uncharacterized protein</fullName>
    </submittedName>
</protein>
<name>A0A5B7F427_PORTR</name>
<sequence>MERIHISPVLCEGGVVKRRVGAAVLLLVVSSRALTPEKKESLQGMRWTCTLSAHSPLSSSSPSFSTYNSFTPNTACSFISVWPLLRVRLAATPPSVTTCPSWLTDLTTSGFKLVPLGRFKHTSWSDCNCTTHLDFSTWTSRQDSECSGSVM</sequence>
<comment type="caution">
    <text evidence="1">The sequence shown here is derived from an EMBL/GenBank/DDBJ whole genome shotgun (WGS) entry which is preliminary data.</text>
</comment>
<organism evidence="1 2">
    <name type="scientific">Portunus trituberculatus</name>
    <name type="common">Swimming crab</name>
    <name type="synonym">Neptunus trituberculatus</name>
    <dbReference type="NCBI Taxonomy" id="210409"/>
    <lineage>
        <taxon>Eukaryota</taxon>
        <taxon>Metazoa</taxon>
        <taxon>Ecdysozoa</taxon>
        <taxon>Arthropoda</taxon>
        <taxon>Crustacea</taxon>
        <taxon>Multicrustacea</taxon>
        <taxon>Malacostraca</taxon>
        <taxon>Eumalacostraca</taxon>
        <taxon>Eucarida</taxon>
        <taxon>Decapoda</taxon>
        <taxon>Pleocyemata</taxon>
        <taxon>Brachyura</taxon>
        <taxon>Eubrachyura</taxon>
        <taxon>Portunoidea</taxon>
        <taxon>Portunidae</taxon>
        <taxon>Portuninae</taxon>
        <taxon>Portunus</taxon>
    </lineage>
</organism>
<gene>
    <name evidence="1" type="ORF">E2C01_034900</name>
</gene>
<evidence type="ECO:0000313" key="2">
    <source>
        <dbReference type="Proteomes" id="UP000324222"/>
    </source>
</evidence>
<accession>A0A5B7F427</accession>
<proteinExistence type="predicted"/>
<dbReference type="Proteomes" id="UP000324222">
    <property type="component" value="Unassembled WGS sequence"/>
</dbReference>
<dbReference type="AlphaFoldDB" id="A0A5B7F427"/>